<reference evidence="10 11" key="1">
    <citation type="submission" date="2016-11" db="EMBL/GenBank/DDBJ databases">
        <authorList>
            <person name="Varghese N."/>
            <person name="Submissions S."/>
        </authorList>
    </citation>
    <scope>NUCLEOTIDE SEQUENCE [LARGE SCALE GENOMIC DNA]</scope>
    <source>
        <strain evidence="10 11">PA</strain>
    </source>
</reference>
<feature type="region of interest" description="Disordered" evidence="7">
    <location>
        <begin position="283"/>
        <end position="413"/>
    </location>
</feature>
<proteinExistence type="predicted"/>
<protein>
    <recommendedName>
        <fullName evidence="1">non-specific serine/threonine protein kinase</fullName>
        <ecNumber evidence="1">2.7.11.1</ecNumber>
    </recommendedName>
</protein>
<evidence type="ECO:0000256" key="1">
    <source>
        <dbReference type="ARBA" id="ARBA00012513"/>
    </source>
</evidence>
<dbReference type="EMBL" id="FQYL01000006">
    <property type="protein sequence ID" value="SHI86656.1"/>
    <property type="molecule type" value="Genomic_DNA"/>
</dbReference>
<keyword evidence="4" id="KW-0547">Nucleotide-binding</keyword>
<feature type="compositionally biased region" description="Basic residues" evidence="7">
    <location>
        <begin position="401"/>
        <end position="411"/>
    </location>
</feature>
<feature type="domain" description="Protein kinase" evidence="9">
    <location>
        <begin position="13"/>
        <end position="270"/>
    </location>
</feature>
<evidence type="ECO:0000256" key="3">
    <source>
        <dbReference type="ARBA" id="ARBA00022679"/>
    </source>
</evidence>
<dbReference type="CDD" id="cd14014">
    <property type="entry name" value="STKc_PknB_like"/>
    <property type="match status" value="1"/>
</dbReference>
<keyword evidence="2 10" id="KW-0723">Serine/threonine-protein kinase</keyword>
<keyword evidence="8" id="KW-1133">Transmembrane helix</keyword>
<dbReference type="PROSITE" id="PS00108">
    <property type="entry name" value="PROTEIN_KINASE_ST"/>
    <property type="match status" value="1"/>
</dbReference>
<comment type="caution">
    <text evidence="10">The sequence shown here is derived from an EMBL/GenBank/DDBJ whole genome shotgun (WGS) entry which is preliminary data.</text>
</comment>
<dbReference type="EC" id="2.7.11.1" evidence="1"/>
<feature type="compositionally biased region" description="Polar residues" evidence="7">
    <location>
        <begin position="454"/>
        <end position="469"/>
    </location>
</feature>
<feature type="compositionally biased region" description="Basic and acidic residues" evidence="7">
    <location>
        <begin position="368"/>
        <end position="381"/>
    </location>
</feature>
<sequence>MIPQVGLELQGRYQLLERIALGGMGEVWRATDLNSGRIVAAKILRPELTGDEIFLSRLRAEAANSRGLRHPNLAVVLDFGERKGSGWIIMELVQGRALSDILEEKGTMAPAEILPILAQVARALQVVHDSGVVHRDVKPSNILINREGLAKLTDFGISTGPHQRPMTATGMVMGTAQYLAPEQAMGNAAQPSGDLYALGIIAYEALVGRRPFTGSTQVDIAFAHVNESVPPMPKSVPPEVRQVVMELLAKKPADRPASARELARRLDRIVIHLPEEHWDPEESLAWASTGRSAQETGATAAGGSTGGSGGTGAAGSGEGAGPTDSPAAAAAPEDGSAAPASPRGSKTALRPRASASAAQWAATIVETAPERWPERRPEIHSTRRGAHGSRARALPVSHHARDARRPRRSSGRGRLGLPLLSSLSVPALLMLAGAVLILIAAVVALMSTLASAQPGTTDAAHQSPTTAGSLSKAGSEPLVQASGLPAPVPVTSVKEAP</sequence>
<evidence type="ECO:0000256" key="5">
    <source>
        <dbReference type="ARBA" id="ARBA00022777"/>
    </source>
</evidence>
<keyword evidence="8" id="KW-0812">Transmembrane</keyword>
<keyword evidence="8" id="KW-0472">Membrane</keyword>
<feature type="compositionally biased region" description="Gly residues" evidence="7">
    <location>
        <begin position="303"/>
        <end position="320"/>
    </location>
</feature>
<dbReference type="Proteomes" id="UP000184390">
    <property type="component" value="Unassembled WGS sequence"/>
</dbReference>
<evidence type="ECO:0000256" key="2">
    <source>
        <dbReference type="ARBA" id="ARBA00022527"/>
    </source>
</evidence>
<dbReference type="Gene3D" id="3.30.200.20">
    <property type="entry name" value="Phosphorylase Kinase, domain 1"/>
    <property type="match status" value="1"/>
</dbReference>
<feature type="compositionally biased region" description="Low complexity" evidence="7">
    <location>
        <begin position="353"/>
        <end position="362"/>
    </location>
</feature>
<evidence type="ECO:0000259" key="9">
    <source>
        <dbReference type="PROSITE" id="PS50011"/>
    </source>
</evidence>
<evidence type="ECO:0000313" key="11">
    <source>
        <dbReference type="Proteomes" id="UP000184390"/>
    </source>
</evidence>
<dbReference type="PROSITE" id="PS50011">
    <property type="entry name" value="PROTEIN_KINASE_DOM"/>
    <property type="match status" value="1"/>
</dbReference>
<accession>A0ABY1IAD0</accession>
<keyword evidence="11" id="KW-1185">Reference proteome</keyword>
<dbReference type="InterPro" id="IPR008271">
    <property type="entry name" value="Ser/Thr_kinase_AS"/>
</dbReference>
<name>A0ABY1IAD0_9ACTO</name>
<dbReference type="Gene3D" id="1.10.510.10">
    <property type="entry name" value="Transferase(Phosphotransferase) domain 1"/>
    <property type="match status" value="1"/>
</dbReference>
<evidence type="ECO:0000256" key="4">
    <source>
        <dbReference type="ARBA" id="ARBA00022741"/>
    </source>
</evidence>
<dbReference type="GO" id="GO:0004674">
    <property type="term" value="F:protein serine/threonine kinase activity"/>
    <property type="evidence" value="ECO:0007669"/>
    <property type="project" value="UniProtKB-KW"/>
</dbReference>
<evidence type="ECO:0000256" key="8">
    <source>
        <dbReference type="SAM" id="Phobius"/>
    </source>
</evidence>
<feature type="transmembrane region" description="Helical" evidence="8">
    <location>
        <begin position="415"/>
        <end position="446"/>
    </location>
</feature>
<dbReference type="RefSeq" id="WP_256624078.1">
    <property type="nucleotide sequence ID" value="NZ_FQYL01000006.1"/>
</dbReference>
<dbReference type="PANTHER" id="PTHR43289">
    <property type="entry name" value="MITOGEN-ACTIVATED PROTEIN KINASE KINASE KINASE 20-RELATED"/>
    <property type="match status" value="1"/>
</dbReference>
<feature type="compositionally biased region" description="Low complexity" evidence="7">
    <location>
        <begin position="292"/>
        <end position="302"/>
    </location>
</feature>
<dbReference type="InterPro" id="IPR000719">
    <property type="entry name" value="Prot_kinase_dom"/>
</dbReference>
<evidence type="ECO:0000256" key="6">
    <source>
        <dbReference type="ARBA" id="ARBA00022840"/>
    </source>
</evidence>
<dbReference type="PANTHER" id="PTHR43289:SF6">
    <property type="entry name" value="SERINE_THREONINE-PROTEIN KINASE NEKL-3"/>
    <property type="match status" value="1"/>
</dbReference>
<dbReference type="SMART" id="SM00220">
    <property type="entry name" value="S_TKc"/>
    <property type="match status" value="1"/>
</dbReference>
<dbReference type="InterPro" id="IPR011009">
    <property type="entry name" value="Kinase-like_dom_sf"/>
</dbReference>
<evidence type="ECO:0000313" key="10">
    <source>
        <dbReference type="EMBL" id="SHI86656.1"/>
    </source>
</evidence>
<evidence type="ECO:0000256" key="7">
    <source>
        <dbReference type="SAM" id="MobiDB-lite"/>
    </source>
</evidence>
<keyword evidence="6" id="KW-0067">ATP-binding</keyword>
<keyword evidence="5 10" id="KW-0418">Kinase</keyword>
<dbReference type="SUPFAM" id="SSF56112">
    <property type="entry name" value="Protein kinase-like (PK-like)"/>
    <property type="match status" value="1"/>
</dbReference>
<gene>
    <name evidence="10" type="ORF">SAMN05216246_10659</name>
</gene>
<keyword evidence="3" id="KW-0808">Transferase</keyword>
<feature type="region of interest" description="Disordered" evidence="7">
    <location>
        <begin position="454"/>
        <end position="497"/>
    </location>
</feature>
<organism evidence="10 11">
    <name type="scientific">Actinomyces denticolens</name>
    <dbReference type="NCBI Taxonomy" id="52767"/>
    <lineage>
        <taxon>Bacteria</taxon>
        <taxon>Bacillati</taxon>
        <taxon>Actinomycetota</taxon>
        <taxon>Actinomycetes</taxon>
        <taxon>Actinomycetales</taxon>
        <taxon>Actinomycetaceae</taxon>
        <taxon>Actinomyces</taxon>
    </lineage>
</organism>
<dbReference type="Pfam" id="PF00069">
    <property type="entry name" value="Pkinase"/>
    <property type="match status" value="1"/>
</dbReference>
<feature type="compositionally biased region" description="Low complexity" evidence="7">
    <location>
        <begin position="321"/>
        <end position="342"/>
    </location>
</feature>